<reference evidence="3" key="2">
    <citation type="submission" date="2023-06" db="EMBL/GenBank/DDBJ databases">
        <authorList>
            <consortium name="Lawrence Berkeley National Laboratory"/>
            <person name="Mondo S.J."/>
            <person name="Hensen N."/>
            <person name="Bonometti L."/>
            <person name="Westerberg I."/>
            <person name="Brannstrom I.O."/>
            <person name="Guillou S."/>
            <person name="Cros-Aarteil S."/>
            <person name="Calhoun S."/>
            <person name="Haridas S."/>
            <person name="Kuo A."/>
            <person name="Pangilinan J."/>
            <person name="Riley R."/>
            <person name="Labutti K."/>
            <person name="Andreopoulos B."/>
            <person name="Lipzen A."/>
            <person name="Chen C."/>
            <person name="Yanf M."/>
            <person name="Daum C."/>
            <person name="Ng V."/>
            <person name="Clum A."/>
            <person name="Steindorff A."/>
            <person name="Ohm R."/>
            <person name="Martin F."/>
            <person name="Silar P."/>
            <person name="Natvig D."/>
            <person name="Lalanne C."/>
            <person name="Gautier V."/>
            <person name="Ament-Velasquez S.L."/>
            <person name="Kruys A."/>
            <person name="Hutchinson M.I."/>
            <person name="Powell A.J."/>
            <person name="Barry K."/>
            <person name="Miller A.N."/>
            <person name="Grigoriev I.V."/>
            <person name="Debuchy R."/>
            <person name="Gladieux P."/>
            <person name="Thoren M.H."/>
            <person name="Johannesson H."/>
        </authorList>
    </citation>
    <scope>NUCLEOTIDE SEQUENCE</scope>
    <source>
        <strain evidence="3">CBS 626.80</strain>
    </source>
</reference>
<evidence type="ECO:0000256" key="1">
    <source>
        <dbReference type="SAM" id="MobiDB-lite"/>
    </source>
</evidence>
<keyword evidence="2" id="KW-0812">Transmembrane</keyword>
<keyword evidence="4" id="KW-1185">Reference proteome</keyword>
<keyword evidence="2" id="KW-1133">Transmembrane helix</keyword>
<protein>
    <recommendedName>
        <fullName evidence="5">Transmembrane protein</fullName>
    </recommendedName>
</protein>
<evidence type="ECO:0008006" key="5">
    <source>
        <dbReference type="Google" id="ProtNLM"/>
    </source>
</evidence>
<organism evidence="3 4">
    <name type="scientific">Pseudoneurospora amorphoporcata</name>
    <dbReference type="NCBI Taxonomy" id="241081"/>
    <lineage>
        <taxon>Eukaryota</taxon>
        <taxon>Fungi</taxon>
        <taxon>Dikarya</taxon>
        <taxon>Ascomycota</taxon>
        <taxon>Pezizomycotina</taxon>
        <taxon>Sordariomycetes</taxon>
        <taxon>Sordariomycetidae</taxon>
        <taxon>Sordariales</taxon>
        <taxon>Sordariaceae</taxon>
        <taxon>Pseudoneurospora</taxon>
    </lineage>
</organism>
<feature type="region of interest" description="Disordered" evidence="1">
    <location>
        <begin position="1"/>
        <end position="37"/>
    </location>
</feature>
<feature type="compositionally biased region" description="Polar residues" evidence="1">
    <location>
        <begin position="22"/>
        <end position="32"/>
    </location>
</feature>
<accession>A0AAN6SGU6</accession>
<gene>
    <name evidence="3" type="ORF">QBC32DRAFT_361661</name>
</gene>
<dbReference type="Proteomes" id="UP001303222">
    <property type="component" value="Unassembled WGS sequence"/>
</dbReference>
<feature type="transmembrane region" description="Helical" evidence="2">
    <location>
        <begin position="73"/>
        <end position="96"/>
    </location>
</feature>
<name>A0AAN6SGU6_9PEZI</name>
<dbReference type="EMBL" id="MU859119">
    <property type="protein sequence ID" value="KAK3952713.1"/>
    <property type="molecule type" value="Genomic_DNA"/>
</dbReference>
<keyword evidence="2" id="KW-0472">Membrane</keyword>
<evidence type="ECO:0000313" key="4">
    <source>
        <dbReference type="Proteomes" id="UP001303222"/>
    </source>
</evidence>
<evidence type="ECO:0000313" key="3">
    <source>
        <dbReference type="EMBL" id="KAK3952713.1"/>
    </source>
</evidence>
<comment type="caution">
    <text evidence="3">The sequence shown here is derived from an EMBL/GenBank/DDBJ whole genome shotgun (WGS) entry which is preliminary data.</text>
</comment>
<proteinExistence type="predicted"/>
<dbReference type="AlphaFoldDB" id="A0AAN6SGU6"/>
<evidence type="ECO:0000256" key="2">
    <source>
        <dbReference type="SAM" id="Phobius"/>
    </source>
</evidence>
<reference evidence="3" key="1">
    <citation type="journal article" date="2023" name="Mol. Phylogenet. Evol.">
        <title>Genome-scale phylogeny and comparative genomics of the fungal order Sordariales.</title>
        <authorList>
            <person name="Hensen N."/>
            <person name="Bonometti L."/>
            <person name="Westerberg I."/>
            <person name="Brannstrom I.O."/>
            <person name="Guillou S."/>
            <person name="Cros-Aarteil S."/>
            <person name="Calhoun S."/>
            <person name="Haridas S."/>
            <person name="Kuo A."/>
            <person name="Mondo S."/>
            <person name="Pangilinan J."/>
            <person name="Riley R."/>
            <person name="LaButti K."/>
            <person name="Andreopoulos B."/>
            <person name="Lipzen A."/>
            <person name="Chen C."/>
            <person name="Yan M."/>
            <person name="Daum C."/>
            <person name="Ng V."/>
            <person name="Clum A."/>
            <person name="Steindorff A."/>
            <person name="Ohm R.A."/>
            <person name="Martin F."/>
            <person name="Silar P."/>
            <person name="Natvig D.O."/>
            <person name="Lalanne C."/>
            <person name="Gautier V."/>
            <person name="Ament-Velasquez S.L."/>
            <person name="Kruys A."/>
            <person name="Hutchinson M.I."/>
            <person name="Powell A.J."/>
            <person name="Barry K."/>
            <person name="Miller A.N."/>
            <person name="Grigoriev I.V."/>
            <person name="Debuchy R."/>
            <person name="Gladieux P."/>
            <person name="Hiltunen Thoren M."/>
            <person name="Johannesson H."/>
        </authorList>
    </citation>
    <scope>NUCLEOTIDE SEQUENCE</scope>
    <source>
        <strain evidence="3">CBS 626.80</strain>
    </source>
</reference>
<sequence length="100" mass="10938">MAVESAQLDEEEADEESYHPYDTSSDEQNPKASSLVDVSCTVESTSEETVKTTSNLPSVTCQNLKATRMDMTFIVAIFLLGVITTVMLQLFLSAIANKAR</sequence>